<dbReference type="SMART" id="SM01140">
    <property type="entry name" value="Drf_GBD"/>
    <property type="match status" value="1"/>
</dbReference>
<proteinExistence type="predicted"/>
<keyword evidence="3" id="KW-1185">Reference proteome</keyword>
<accession>A0AAF0ESY1</accession>
<evidence type="ECO:0000313" key="3">
    <source>
        <dbReference type="Proteomes" id="UP001219933"/>
    </source>
</evidence>
<dbReference type="InterPro" id="IPR011989">
    <property type="entry name" value="ARM-like"/>
</dbReference>
<organism evidence="2 3">
    <name type="scientific">Malassezia cuniculi</name>
    <dbReference type="NCBI Taxonomy" id="948313"/>
    <lineage>
        <taxon>Eukaryota</taxon>
        <taxon>Fungi</taxon>
        <taxon>Dikarya</taxon>
        <taxon>Basidiomycota</taxon>
        <taxon>Ustilaginomycotina</taxon>
        <taxon>Malasseziomycetes</taxon>
        <taxon>Malasseziales</taxon>
        <taxon>Malasseziaceae</taxon>
        <taxon>Malassezia</taxon>
    </lineage>
</organism>
<gene>
    <name evidence="2" type="ORF">MCUN1_001511</name>
</gene>
<dbReference type="GO" id="GO:0031267">
    <property type="term" value="F:small GTPase binding"/>
    <property type="evidence" value="ECO:0007669"/>
    <property type="project" value="InterPro"/>
</dbReference>
<sequence length="442" mass="48558">MDENAFPGVDNARHAQLAAQRAKRPPVDRAVLEMLDNANIDSPVRERLLGMHKKAIQGSSPVRFSAKRALRALNGGSPARRRKHSRYAPEAYAALLRSPLPLARLKCLRAAIASESQVWVTKFLAAGAYDAIVHRIEDICALGWREESHEAMLHELVRCVLALATSEPGRKALVESIPRPFVQLAELLFHGLRPSSLATRRHIVECLLLLSRLDVPAAGVDEIISRVVRDTNGNALAQARVLGVPRGAQFALALLHSVSDAGDMVAFLQVARPRVLRLYVKELDQTCSEFFWVFCHPENAVWDADCANVAAARAPRAPDSMTAGVEWEAMAYITAHLRLLNAFADIIGHTEALSDDLVESGIVPVLDTLRKSSQTYYAELHAELACLARWLAPKEAYTDNTYARTTPASLAMLAPAAPDEPAPTIRHVRVSRVHIVTPQHTL</sequence>
<evidence type="ECO:0000313" key="2">
    <source>
        <dbReference type="EMBL" id="WFD34670.1"/>
    </source>
</evidence>
<reference evidence="2" key="1">
    <citation type="submission" date="2023-03" db="EMBL/GenBank/DDBJ databases">
        <title>Mating type loci evolution in Malassezia.</title>
        <authorList>
            <person name="Coelho M.A."/>
        </authorList>
    </citation>
    <scope>NUCLEOTIDE SEQUENCE</scope>
    <source>
        <strain evidence="2">CBS 11721</strain>
    </source>
</reference>
<dbReference type="InterPro" id="IPR016024">
    <property type="entry name" value="ARM-type_fold"/>
</dbReference>
<dbReference type="Gene3D" id="1.25.10.10">
    <property type="entry name" value="Leucine-rich Repeat Variant"/>
    <property type="match status" value="1"/>
</dbReference>
<dbReference type="Proteomes" id="UP001219933">
    <property type="component" value="Chromosome 2"/>
</dbReference>
<dbReference type="GO" id="GO:0003779">
    <property type="term" value="F:actin binding"/>
    <property type="evidence" value="ECO:0007669"/>
    <property type="project" value="InterPro"/>
</dbReference>
<name>A0AAF0ESY1_9BASI</name>
<dbReference type="SUPFAM" id="SSF48371">
    <property type="entry name" value="ARM repeat"/>
    <property type="match status" value="1"/>
</dbReference>
<dbReference type="InterPro" id="IPR010473">
    <property type="entry name" value="GTPase-bd"/>
</dbReference>
<dbReference type="GO" id="GO:0030036">
    <property type="term" value="P:actin cytoskeleton organization"/>
    <property type="evidence" value="ECO:0007669"/>
    <property type="project" value="InterPro"/>
</dbReference>
<evidence type="ECO:0000259" key="1">
    <source>
        <dbReference type="SMART" id="SM01140"/>
    </source>
</evidence>
<feature type="domain" description="Formin GTPase-binding" evidence="1">
    <location>
        <begin position="19"/>
        <end position="212"/>
    </location>
</feature>
<protein>
    <recommendedName>
        <fullName evidence="1">Formin GTPase-binding domain-containing protein</fullName>
    </recommendedName>
</protein>
<dbReference type="EMBL" id="CP119878">
    <property type="protein sequence ID" value="WFD34670.1"/>
    <property type="molecule type" value="Genomic_DNA"/>
</dbReference>
<dbReference type="AlphaFoldDB" id="A0AAF0ESY1"/>